<protein>
    <recommendedName>
        <fullName evidence="3">ABC transporter substrate-binding protein</fullName>
    </recommendedName>
</protein>
<keyword evidence="2" id="KW-1185">Reference proteome</keyword>
<dbReference type="EMBL" id="CAUYUJ010016633">
    <property type="protein sequence ID" value="CAK0867341.1"/>
    <property type="molecule type" value="Genomic_DNA"/>
</dbReference>
<sequence>DFSNFWDVIEEALQPQDGLPAGKRAEIVARQGRELADTYLSERGIDCYVNMYLTEYYIPLWSRARFIHGDPLLNSTLQMRLDDA</sequence>
<feature type="non-terminal residue" evidence="1">
    <location>
        <position position="1"/>
    </location>
</feature>
<evidence type="ECO:0000313" key="2">
    <source>
        <dbReference type="Proteomes" id="UP001189429"/>
    </source>
</evidence>
<reference evidence="1" key="1">
    <citation type="submission" date="2023-10" db="EMBL/GenBank/DDBJ databases">
        <authorList>
            <person name="Chen Y."/>
            <person name="Shah S."/>
            <person name="Dougan E. K."/>
            <person name="Thang M."/>
            <person name="Chan C."/>
        </authorList>
    </citation>
    <scope>NUCLEOTIDE SEQUENCE [LARGE SCALE GENOMIC DNA]</scope>
</reference>
<evidence type="ECO:0000313" key="1">
    <source>
        <dbReference type="EMBL" id="CAK0867341.1"/>
    </source>
</evidence>
<name>A0ABN9V3H5_9DINO</name>
<accession>A0ABN9V3H5</accession>
<dbReference type="Proteomes" id="UP001189429">
    <property type="component" value="Unassembled WGS sequence"/>
</dbReference>
<evidence type="ECO:0008006" key="3">
    <source>
        <dbReference type="Google" id="ProtNLM"/>
    </source>
</evidence>
<gene>
    <name evidence="1" type="ORF">PCOR1329_LOCUS54307</name>
</gene>
<comment type="caution">
    <text evidence="1">The sequence shown here is derived from an EMBL/GenBank/DDBJ whole genome shotgun (WGS) entry which is preliminary data.</text>
</comment>
<proteinExistence type="predicted"/>
<organism evidence="1 2">
    <name type="scientific">Prorocentrum cordatum</name>
    <dbReference type="NCBI Taxonomy" id="2364126"/>
    <lineage>
        <taxon>Eukaryota</taxon>
        <taxon>Sar</taxon>
        <taxon>Alveolata</taxon>
        <taxon>Dinophyceae</taxon>
        <taxon>Prorocentrales</taxon>
        <taxon>Prorocentraceae</taxon>
        <taxon>Prorocentrum</taxon>
    </lineage>
</organism>
<feature type="non-terminal residue" evidence="1">
    <location>
        <position position="84"/>
    </location>
</feature>